<evidence type="ECO:0000256" key="9">
    <source>
        <dbReference type="SAM" id="Phobius"/>
    </source>
</evidence>
<dbReference type="SUPFAM" id="SSF144083">
    <property type="entry name" value="Magnesium transport protein CorA, transmembrane region"/>
    <property type="match status" value="1"/>
</dbReference>
<comment type="similarity">
    <text evidence="2">Belongs to the CorA metal ion transporter (MIT) (TC 1.A.35) family.</text>
</comment>
<dbReference type="GO" id="GO:0015087">
    <property type="term" value="F:cobalt ion transmembrane transporter activity"/>
    <property type="evidence" value="ECO:0007669"/>
    <property type="project" value="TreeGrafter"/>
</dbReference>
<feature type="transmembrane region" description="Helical" evidence="9">
    <location>
        <begin position="244"/>
        <end position="265"/>
    </location>
</feature>
<dbReference type="GO" id="GO:0015095">
    <property type="term" value="F:magnesium ion transmembrane transporter activity"/>
    <property type="evidence" value="ECO:0007669"/>
    <property type="project" value="TreeGrafter"/>
</dbReference>
<dbReference type="EMBL" id="PFCB01000013">
    <property type="protein sequence ID" value="PIR74641.1"/>
    <property type="molecule type" value="Genomic_DNA"/>
</dbReference>
<sequence>MHQTLEHKKFTWHFFDVVDESTLSYLKEHFDFHELDYEDIEGGTQQPKTDFYKDYLFAVLHFPDYHQEEKRIHVFELDIFLGKDYLITIAKGKNKRLEDLYEQLSKDEEKRTECMEEGPAFLLYEIVDSLTESCWPVIRKTSQQISDIEEDIYSEDMGKKTVWNIALVKRNLIRLKRIISPQLVAIMTMVRSDNVYLKKELSVYFDDINDTLMRIQSITESHIDVMNSLHNVSESLISQRTNDVIKVLTIFSVALLPLTLLSGIYGMNIDNLPYGHDP</sequence>
<evidence type="ECO:0000256" key="7">
    <source>
        <dbReference type="ARBA" id="ARBA00023136"/>
    </source>
</evidence>
<keyword evidence="4" id="KW-1003">Cell membrane</keyword>
<keyword evidence="6 9" id="KW-1133">Transmembrane helix</keyword>
<evidence type="ECO:0000256" key="2">
    <source>
        <dbReference type="ARBA" id="ARBA00009765"/>
    </source>
</evidence>
<evidence type="ECO:0000256" key="6">
    <source>
        <dbReference type="ARBA" id="ARBA00022989"/>
    </source>
</evidence>
<organism evidence="10 11">
    <name type="scientific">Candidatus Magasanikbacteria bacterium CG10_big_fil_rev_8_21_14_0_10_47_10</name>
    <dbReference type="NCBI Taxonomy" id="1974652"/>
    <lineage>
        <taxon>Bacteria</taxon>
        <taxon>Candidatus Magasanikiibacteriota</taxon>
    </lineage>
</organism>
<dbReference type="PANTHER" id="PTHR46494">
    <property type="entry name" value="CORA FAMILY METAL ION TRANSPORTER (EUROFUNG)"/>
    <property type="match status" value="1"/>
</dbReference>
<dbReference type="Gene3D" id="1.20.58.340">
    <property type="entry name" value="Magnesium transport protein CorA, transmembrane region"/>
    <property type="match status" value="2"/>
</dbReference>
<dbReference type="Pfam" id="PF01544">
    <property type="entry name" value="CorA"/>
    <property type="match status" value="1"/>
</dbReference>
<evidence type="ECO:0000256" key="4">
    <source>
        <dbReference type="ARBA" id="ARBA00022475"/>
    </source>
</evidence>
<dbReference type="InterPro" id="IPR045861">
    <property type="entry name" value="CorA_cytoplasmic_dom"/>
</dbReference>
<comment type="caution">
    <text evidence="10">The sequence shown here is derived from an EMBL/GenBank/DDBJ whole genome shotgun (WGS) entry which is preliminary data.</text>
</comment>
<protein>
    <recommendedName>
        <fullName evidence="12">Magnesium transport protein CorA</fullName>
    </recommendedName>
</protein>
<feature type="non-terminal residue" evidence="10">
    <location>
        <position position="278"/>
    </location>
</feature>
<dbReference type="CDD" id="cd12822">
    <property type="entry name" value="TmCorA-like"/>
    <property type="match status" value="1"/>
</dbReference>
<evidence type="ECO:0000256" key="5">
    <source>
        <dbReference type="ARBA" id="ARBA00022692"/>
    </source>
</evidence>
<evidence type="ECO:0008006" key="12">
    <source>
        <dbReference type="Google" id="ProtNLM"/>
    </source>
</evidence>
<dbReference type="GO" id="GO:0000287">
    <property type="term" value="F:magnesium ion binding"/>
    <property type="evidence" value="ECO:0007669"/>
    <property type="project" value="TreeGrafter"/>
</dbReference>
<dbReference type="GO" id="GO:0050897">
    <property type="term" value="F:cobalt ion binding"/>
    <property type="evidence" value="ECO:0007669"/>
    <property type="project" value="TreeGrafter"/>
</dbReference>
<keyword evidence="8" id="KW-0175">Coiled coil</keyword>
<dbReference type="InterPro" id="IPR045863">
    <property type="entry name" value="CorA_TM1_TM2"/>
</dbReference>
<evidence type="ECO:0000313" key="11">
    <source>
        <dbReference type="Proteomes" id="UP000230154"/>
    </source>
</evidence>
<reference evidence="11" key="1">
    <citation type="submission" date="2017-09" db="EMBL/GenBank/DDBJ databases">
        <title>Depth-based differentiation of microbial function through sediment-hosted aquifers and enrichment of novel symbionts in the deep terrestrial subsurface.</title>
        <authorList>
            <person name="Probst A.J."/>
            <person name="Ladd B."/>
            <person name="Jarett J.K."/>
            <person name="Geller-Mcgrath D.E."/>
            <person name="Sieber C.M.K."/>
            <person name="Emerson J.B."/>
            <person name="Anantharaman K."/>
            <person name="Thomas B.C."/>
            <person name="Malmstrom R."/>
            <person name="Stieglmeier M."/>
            <person name="Klingl A."/>
            <person name="Woyke T."/>
            <person name="Ryan C.M."/>
            <person name="Banfield J.F."/>
        </authorList>
    </citation>
    <scope>NUCLEOTIDE SEQUENCE [LARGE SCALE GENOMIC DNA]</scope>
</reference>
<keyword evidence="5 9" id="KW-0812">Transmembrane</keyword>
<comment type="subcellular location">
    <subcellularLocation>
        <location evidence="1">Cell membrane</location>
        <topology evidence="1">Multi-pass membrane protein</topology>
    </subcellularLocation>
</comment>
<keyword evidence="3" id="KW-0813">Transport</keyword>
<dbReference type="SUPFAM" id="SSF143865">
    <property type="entry name" value="CorA soluble domain-like"/>
    <property type="match status" value="1"/>
</dbReference>
<proteinExistence type="inferred from homology"/>
<dbReference type="GO" id="GO:0005886">
    <property type="term" value="C:plasma membrane"/>
    <property type="evidence" value="ECO:0007669"/>
    <property type="project" value="UniProtKB-SubCell"/>
</dbReference>
<dbReference type="PANTHER" id="PTHR46494:SF1">
    <property type="entry name" value="CORA FAMILY METAL ION TRANSPORTER (EUROFUNG)"/>
    <property type="match status" value="1"/>
</dbReference>
<evidence type="ECO:0000313" key="10">
    <source>
        <dbReference type="EMBL" id="PIR74641.1"/>
    </source>
</evidence>
<dbReference type="Gene3D" id="3.30.460.20">
    <property type="entry name" value="CorA soluble domain-like"/>
    <property type="match status" value="1"/>
</dbReference>
<dbReference type="AlphaFoldDB" id="A0A2H0TR65"/>
<gene>
    <name evidence="10" type="ORF">COU35_01415</name>
</gene>
<accession>A0A2H0TR65</accession>
<dbReference type="Proteomes" id="UP000230154">
    <property type="component" value="Unassembled WGS sequence"/>
</dbReference>
<keyword evidence="7 9" id="KW-0472">Membrane</keyword>
<name>A0A2H0TR65_9BACT</name>
<evidence type="ECO:0000256" key="3">
    <source>
        <dbReference type="ARBA" id="ARBA00022448"/>
    </source>
</evidence>
<evidence type="ECO:0000256" key="1">
    <source>
        <dbReference type="ARBA" id="ARBA00004651"/>
    </source>
</evidence>
<dbReference type="InterPro" id="IPR002523">
    <property type="entry name" value="MgTranspt_CorA/ZnTranspt_ZntB"/>
</dbReference>
<evidence type="ECO:0000256" key="8">
    <source>
        <dbReference type="SAM" id="Coils"/>
    </source>
</evidence>
<feature type="coiled-coil region" evidence="8">
    <location>
        <begin position="87"/>
        <end position="117"/>
    </location>
</feature>